<dbReference type="Pfam" id="PF19300">
    <property type="entry name" value="BPD_transp_1_N"/>
    <property type="match status" value="1"/>
</dbReference>
<dbReference type="CDD" id="cd06261">
    <property type="entry name" value="TM_PBP2"/>
    <property type="match status" value="1"/>
</dbReference>
<dbReference type="AlphaFoldDB" id="A0A367FM87"/>
<protein>
    <submittedName>
        <fullName evidence="9">ABC transporter permease</fullName>
    </submittedName>
</protein>
<keyword evidence="6 7" id="KW-0472">Membrane</keyword>
<evidence type="ECO:0000256" key="7">
    <source>
        <dbReference type="RuleBase" id="RU363032"/>
    </source>
</evidence>
<dbReference type="InterPro" id="IPR000515">
    <property type="entry name" value="MetI-like"/>
</dbReference>
<dbReference type="SUPFAM" id="SSF161098">
    <property type="entry name" value="MetI-like"/>
    <property type="match status" value="1"/>
</dbReference>
<feature type="transmembrane region" description="Helical" evidence="7">
    <location>
        <begin position="174"/>
        <end position="198"/>
    </location>
</feature>
<dbReference type="PANTHER" id="PTHR43163:SF6">
    <property type="entry name" value="DIPEPTIDE TRANSPORT SYSTEM PERMEASE PROTEIN DPPB-RELATED"/>
    <property type="match status" value="1"/>
</dbReference>
<name>A0A367FM87_9ACTN</name>
<dbReference type="EMBL" id="QOIL01000006">
    <property type="protein sequence ID" value="RCG30837.1"/>
    <property type="molecule type" value="Genomic_DNA"/>
</dbReference>
<dbReference type="InterPro" id="IPR035906">
    <property type="entry name" value="MetI-like_sf"/>
</dbReference>
<reference evidence="9 10" key="1">
    <citation type="submission" date="2018-06" db="EMBL/GenBank/DDBJ databases">
        <title>Sphaerisporangium craniellae sp. nov., isolated from a marine sponge in the South China Sea.</title>
        <authorList>
            <person name="Li L."/>
        </authorList>
    </citation>
    <scope>NUCLEOTIDE SEQUENCE [LARGE SCALE GENOMIC DNA]</scope>
    <source>
        <strain evidence="9 10">CCTCC AA 208026</strain>
    </source>
</reference>
<organism evidence="9 10">
    <name type="scientific">Sphaerisporangium album</name>
    <dbReference type="NCBI Taxonomy" id="509200"/>
    <lineage>
        <taxon>Bacteria</taxon>
        <taxon>Bacillati</taxon>
        <taxon>Actinomycetota</taxon>
        <taxon>Actinomycetes</taxon>
        <taxon>Streptosporangiales</taxon>
        <taxon>Streptosporangiaceae</taxon>
        <taxon>Sphaerisporangium</taxon>
    </lineage>
</organism>
<dbReference type="Pfam" id="PF00528">
    <property type="entry name" value="BPD_transp_1"/>
    <property type="match status" value="1"/>
</dbReference>
<evidence type="ECO:0000256" key="6">
    <source>
        <dbReference type="ARBA" id="ARBA00023136"/>
    </source>
</evidence>
<evidence type="ECO:0000313" key="10">
    <source>
        <dbReference type="Proteomes" id="UP000253094"/>
    </source>
</evidence>
<keyword evidence="3" id="KW-1003">Cell membrane</keyword>
<evidence type="ECO:0000256" key="1">
    <source>
        <dbReference type="ARBA" id="ARBA00004651"/>
    </source>
</evidence>
<dbReference type="OrthoDB" id="9778910at2"/>
<sequence length="316" mass="33527">MPARYVARRVVQALFVLWAAFTVSFVILYMLPGDPVSVLAGSDSGRDITPEQLDALRHEYGLDRPVIIQYLTRLADVVHGEFGRSVQSHQPVQTMIADALPATAQIAGLGLLLAVLFGTGLALAATYVSWGWLRQALLSLPPLGVAIPSFWFGLLLLQVFSFRLGLFPAVGNEGLAGVVLPAVTLALPSAATIAQLLAKSMSTTLREPYIETARAKGAGRPRIHFRHAVRNAALPALTVAGLVVGNLLAGSVVTETVFSRTGLGRLTALAVGTQDIPVVQGLVVFAALVFVLINLAVDLVYPLLDPRIARRSAAVS</sequence>
<dbReference type="PANTHER" id="PTHR43163">
    <property type="entry name" value="DIPEPTIDE TRANSPORT SYSTEM PERMEASE PROTEIN DPPB-RELATED"/>
    <property type="match status" value="1"/>
</dbReference>
<feature type="transmembrane region" description="Helical" evidence="7">
    <location>
        <begin position="106"/>
        <end position="128"/>
    </location>
</feature>
<proteinExistence type="inferred from homology"/>
<evidence type="ECO:0000259" key="8">
    <source>
        <dbReference type="PROSITE" id="PS50928"/>
    </source>
</evidence>
<dbReference type="Gene3D" id="1.10.3720.10">
    <property type="entry name" value="MetI-like"/>
    <property type="match status" value="1"/>
</dbReference>
<dbReference type="InterPro" id="IPR045621">
    <property type="entry name" value="BPD_transp_1_N"/>
</dbReference>
<feature type="transmembrane region" description="Helical" evidence="7">
    <location>
        <begin position="140"/>
        <end position="162"/>
    </location>
</feature>
<evidence type="ECO:0000256" key="4">
    <source>
        <dbReference type="ARBA" id="ARBA00022692"/>
    </source>
</evidence>
<feature type="transmembrane region" description="Helical" evidence="7">
    <location>
        <begin position="278"/>
        <end position="301"/>
    </location>
</feature>
<keyword evidence="4 7" id="KW-0812">Transmembrane</keyword>
<keyword evidence="5 7" id="KW-1133">Transmembrane helix</keyword>
<evidence type="ECO:0000313" key="9">
    <source>
        <dbReference type="EMBL" id="RCG30837.1"/>
    </source>
</evidence>
<dbReference type="GO" id="GO:0005886">
    <property type="term" value="C:plasma membrane"/>
    <property type="evidence" value="ECO:0007669"/>
    <property type="project" value="UniProtKB-SubCell"/>
</dbReference>
<keyword evidence="10" id="KW-1185">Reference proteome</keyword>
<comment type="similarity">
    <text evidence="7">Belongs to the binding-protein-dependent transport system permease family.</text>
</comment>
<dbReference type="Proteomes" id="UP000253094">
    <property type="component" value="Unassembled WGS sequence"/>
</dbReference>
<dbReference type="GO" id="GO:0055085">
    <property type="term" value="P:transmembrane transport"/>
    <property type="evidence" value="ECO:0007669"/>
    <property type="project" value="InterPro"/>
</dbReference>
<comment type="caution">
    <text evidence="9">The sequence shown here is derived from an EMBL/GenBank/DDBJ whole genome shotgun (WGS) entry which is preliminary data.</text>
</comment>
<feature type="transmembrane region" description="Helical" evidence="7">
    <location>
        <begin position="232"/>
        <end position="258"/>
    </location>
</feature>
<gene>
    <name evidence="9" type="ORF">DQ384_12715</name>
</gene>
<dbReference type="PROSITE" id="PS50928">
    <property type="entry name" value="ABC_TM1"/>
    <property type="match status" value="1"/>
</dbReference>
<feature type="domain" description="ABC transmembrane type-1" evidence="8">
    <location>
        <begin position="100"/>
        <end position="301"/>
    </location>
</feature>
<accession>A0A367FM87</accession>
<evidence type="ECO:0000256" key="3">
    <source>
        <dbReference type="ARBA" id="ARBA00022475"/>
    </source>
</evidence>
<comment type="subcellular location">
    <subcellularLocation>
        <location evidence="1 7">Cell membrane</location>
        <topology evidence="1 7">Multi-pass membrane protein</topology>
    </subcellularLocation>
</comment>
<keyword evidence="2 7" id="KW-0813">Transport</keyword>
<evidence type="ECO:0000256" key="2">
    <source>
        <dbReference type="ARBA" id="ARBA00022448"/>
    </source>
</evidence>
<dbReference type="RefSeq" id="WP_114028967.1">
    <property type="nucleotide sequence ID" value="NZ_QOIL01000006.1"/>
</dbReference>
<evidence type="ECO:0000256" key="5">
    <source>
        <dbReference type="ARBA" id="ARBA00022989"/>
    </source>
</evidence>
<feature type="transmembrane region" description="Helical" evidence="7">
    <location>
        <begin position="12"/>
        <end position="31"/>
    </location>
</feature>